<dbReference type="PANTHER" id="PTHR45947">
    <property type="entry name" value="SULFOQUINOVOSYL TRANSFERASE SQD2"/>
    <property type="match status" value="1"/>
</dbReference>
<gene>
    <name evidence="3" type="ORF">HXX08_20305</name>
    <name evidence="4" type="ORF">OZ401_003744</name>
</gene>
<keyword evidence="6" id="KW-1185">Reference proteome</keyword>
<dbReference type="AlphaFoldDB" id="A0A8T7M817"/>
<dbReference type="Gene3D" id="3.40.50.2000">
    <property type="entry name" value="Glycogen Phosphorylase B"/>
    <property type="match status" value="2"/>
</dbReference>
<dbReference type="Proteomes" id="UP001431572">
    <property type="component" value="Chromosome 2"/>
</dbReference>
<dbReference type="InterPro" id="IPR001296">
    <property type="entry name" value="Glyco_trans_1"/>
</dbReference>
<dbReference type="InterPro" id="IPR028098">
    <property type="entry name" value="Glyco_trans_4-like_N"/>
</dbReference>
<feature type="domain" description="Glycosyltransferase subfamily 4-like N-terminal" evidence="2">
    <location>
        <begin position="27"/>
        <end position="205"/>
    </location>
</feature>
<dbReference type="SUPFAM" id="SSF53756">
    <property type="entry name" value="UDP-Glycosyltransferase/glycogen phosphorylase"/>
    <property type="match status" value="1"/>
</dbReference>
<proteinExistence type="predicted"/>
<dbReference type="EMBL" id="CP128400">
    <property type="protein sequence ID" value="WJW68140.1"/>
    <property type="molecule type" value="Genomic_DNA"/>
</dbReference>
<feature type="domain" description="Glycosyl transferase family 1" evidence="1">
    <location>
        <begin position="219"/>
        <end position="386"/>
    </location>
</feature>
<evidence type="ECO:0000259" key="1">
    <source>
        <dbReference type="Pfam" id="PF00534"/>
    </source>
</evidence>
<dbReference type="EC" id="2.4.-.-" evidence="4"/>
<dbReference type="InterPro" id="IPR050194">
    <property type="entry name" value="Glycosyltransferase_grp1"/>
</dbReference>
<sequence length="423" mass="47077">MNKDSYRVAMLSVHTCPLAVLGGKEAGGMNVYVRELSRELGRRGIMVDVFTRTQSLITPLTHTLSDNARIIHLPAGPLKPYNKNKIYDHLPEFVRNIQNFQRSEGLQYDVIHSHYWLSGYAGLVLSEKWRVPVVQMFHTLALLKNATARNESELEPDIRTERETLLMDKVDRIVAATAAEKASLSWQYGAEADKIDIIPCGVDLKLFKPRHKADARTQLGLTARNILLLVGRIEPIKGVDVLIGAIRQLVEKGERDTQVIVVGGGNKAGQDDNPEAIRLQTMVRELGLDDYVKFLPSQPQNLMPFYYSAADITIMSSYYESFGMAALESQACGTPVIASRAGGLPYTVKDGYSGLLVPPGDEAELANAIRQLLDDTQYRNKLGHQAILHAEQFSWRAIADRVLETYQDLTGVIAESRVSIMSK</sequence>
<keyword evidence="4" id="KW-0328">Glycosyltransferase</keyword>
<dbReference type="PANTHER" id="PTHR45947:SF3">
    <property type="entry name" value="SULFOQUINOVOSYL TRANSFERASE SQD2"/>
    <property type="match status" value="1"/>
</dbReference>
<dbReference type="RefSeq" id="WP_341470045.1">
    <property type="nucleotide sequence ID" value="NZ_CP128400.1"/>
</dbReference>
<name>A0A8T7M817_9CHLR</name>
<keyword evidence="4" id="KW-0808">Transferase</keyword>
<reference evidence="4" key="2">
    <citation type="journal article" date="2024" name="Nature">
        <title>Anoxygenic phototroph of the Chloroflexota uses a type I reaction centre.</title>
        <authorList>
            <person name="Tsuji J.M."/>
            <person name="Shaw N.A."/>
            <person name="Nagashima S."/>
            <person name="Venkiteswaran J.J."/>
            <person name="Schiff S.L."/>
            <person name="Watanabe T."/>
            <person name="Fukui M."/>
            <person name="Hanada S."/>
            <person name="Tank M."/>
            <person name="Neufeld J.D."/>
        </authorList>
    </citation>
    <scope>NUCLEOTIDE SEQUENCE</scope>
    <source>
        <strain evidence="4">L227-S17</strain>
    </source>
</reference>
<reference evidence="3 5" key="1">
    <citation type="submission" date="2020-06" db="EMBL/GenBank/DDBJ databases">
        <title>Anoxygenic phototrophic Chloroflexota member uses a Type I reaction center.</title>
        <authorList>
            <person name="Tsuji J.M."/>
            <person name="Shaw N.A."/>
            <person name="Nagashima S."/>
            <person name="Venkiteswaran J."/>
            <person name="Schiff S.L."/>
            <person name="Hanada S."/>
            <person name="Tank M."/>
            <person name="Neufeld J.D."/>
        </authorList>
    </citation>
    <scope>NUCLEOTIDE SEQUENCE [LARGE SCALE GENOMIC DNA]</scope>
    <source>
        <strain evidence="3">L227-S17</strain>
    </source>
</reference>
<evidence type="ECO:0000313" key="4">
    <source>
        <dbReference type="EMBL" id="WJW68140.1"/>
    </source>
</evidence>
<dbReference type="Pfam" id="PF13439">
    <property type="entry name" value="Glyco_transf_4"/>
    <property type="match status" value="1"/>
</dbReference>
<evidence type="ECO:0000259" key="2">
    <source>
        <dbReference type="Pfam" id="PF13439"/>
    </source>
</evidence>
<dbReference type="GO" id="GO:0016758">
    <property type="term" value="F:hexosyltransferase activity"/>
    <property type="evidence" value="ECO:0007669"/>
    <property type="project" value="TreeGrafter"/>
</dbReference>
<evidence type="ECO:0000313" key="5">
    <source>
        <dbReference type="Proteomes" id="UP000521676"/>
    </source>
</evidence>
<evidence type="ECO:0000313" key="6">
    <source>
        <dbReference type="Proteomes" id="UP001431572"/>
    </source>
</evidence>
<protein>
    <submittedName>
        <fullName evidence="3">Glycosyltransferase</fullName>
        <ecNumber evidence="4">2.4.-.-</ecNumber>
    </submittedName>
</protein>
<dbReference type="Pfam" id="PF00534">
    <property type="entry name" value="Glycos_transf_1"/>
    <property type="match status" value="1"/>
</dbReference>
<evidence type="ECO:0000313" key="3">
    <source>
        <dbReference type="EMBL" id="NWJ48204.1"/>
    </source>
</evidence>
<organism evidence="3 5">
    <name type="scientific">Candidatus Chlorohelix allophototropha</name>
    <dbReference type="NCBI Taxonomy" id="3003348"/>
    <lineage>
        <taxon>Bacteria</taxon>
        <taxon>Bacillati</taxon>
        <taxon>Chloroflexota</taxon>
        <taxon>Chloroflexia</taxon>
        <taxon>Candidatus Chloroheliales</taxon>
        <taxon>Candidatus Chloroheliaceae</taxon>
        <taxon>Candidatus Chlorohelix</taxon>
    </lineage>
</organism>
<dbReference type="Proteomes" id="UP000521676">
    <property type="component" value="Unassembled WGS sequence"/>
</dbReference>
<accession>A0A8T7M817</accession>
<dbReference type="EMBL" id="JACATZ010000003">
    <property type="protein sequence ID" value="NWJ48204.1"/>
    <property type="molecule type" value="Genomic_DNA"/>
</dbReference>